<evidence type="ECO:0000256" key="1">
    <source>
        <dbReference type="SAM" id="Phobius"/>
    </source>
</evidence>
<feature type="transmembrane region" description="Helical" evidence="1">
    <location>
        <begin position="30"/>
        <end position="49"/>
    </location>
</feature>
<sequence>MHREMNTPRAAGLPSAPVVYKPREAFRIRIVVGLVVLAFFCLLLTIPAIASGATAGIVILPLIAIAAALGLWSELRRRVVVTDDELVVLSRFTQVRVRLSDLTAVHHERTGRRADRHRLVVWVAATGKRPFRIYFLVGYPTFVQDLRHRATECGARIDVNADDLAEAPAGTRVFFTAA</sequence>
<proteinExistence type="predicted"/>
<protein>
    <recommendedName>
        <fullName evidence="4">PH domain-containing protein</fullName>
    </recommendedName>
</protein>
<organism evidence="2 3">
    <name type="scientific">Nocardioides eburneus</name>
    <dbReference type="NCBI Taxonomy" id="3231482"/>
    <lineage>
        <taxon>Bacteria</taxon>
        <taxon>Bacillati</taxon>
        <taxon>Actinomycetota</taxon>
        <taxon>Actinomycetes</taxon>
        <taxon>Propionibacteriales</taxon>
        <taxon>Nocardioidaceae</taxon>
        <taxon>Nocardioides</taxon>
    </lineage>
</organism>
<keyword evidence="1" id="KW-0812">Transmembrane</keyword>
<reference evidence="2 3" key="1">
    <citation type="submission" date="2024-07" db="EMBL/GenBank/DDBJ databases">
        <authorList>
            <person name="Lee S."/>
            <person name="Kang M."/>
        </authorList>
    </citation>
    <scope>NUCLEOTIDE SEQUENCE [LARGE SCALE GENOMIC DNA]</scope>
    <source>
        <strain evidence="2 3">DS6</strain>
    </source>
</reference>
<name>A0ABV3T1E9_9ACTN</name>
<evidence type="ECO:0000313" key="2">
    <source>
        <dbReference type="EMBL" id="MEX0428095.1"/>
    </source>
</evidence>
<accession>A0ABV3T1E9</accession>
<keyword evidence="1" id="KW-0472">Membrane</keyword>
<evidence type="ECO:0000313" key="3">
    <source>
        <dbReference type="Proteomes" id="UP001556631"/>
    </source>
</evidence>
<keyword evidence="3" id="KW-1185">Reference proteome</keyword>
<comment type="caution">
    <text evidence="2">The sequence shown here is derived from an EMBL/GenBank/DDBJ whole genome shotgun (WGS) entry which is preliminary data.</text>
</comment>
<gene>
    <name evidence="2" type="ORF">AB3X52_10740</name>
</gene>
<dbReference type="Proteomes" id="UP001556631">
    <property type="component" value="Unassembled WGS sequence"/>
</dbReference>
<dbReference type="EMBL" id="JBFPJR010000016">
    <property type="protein sequence ID" value="MEX0428095.1"/>
    <property type="molecule type" value="Genomic_DNA"/>
</dbReference>
<dbReference type="RefSeq" id="WP_367994063.1">
    <property type="nucleotide sequence ID" value="NZ_JBFPJR010000016.1"/>
</dbReference>
<keyword evidence="1" id="KW-1133">Transmembrane helix</keyword>
<feature type="transmembrane region" description="Helical" evidence="1">
    <location>
        <begin position="55"/>
        <end position="72"/>
    </location>
</feature>
<evidence type="ECO:0008006" key="4">
    <source>
        <dbReference type="Google" id="ProtNLM"/>
    </source>
</evidence>